<evidence type="ECO:0000256" key="3">
    <source>
        <dbReference type="ARBA" id="ARBA00022741"/>
    </source>
</evidence>
<evidence type="ECO:0000256" key="5">
    <source>
        <dbReference type="ARBA" id="ARBA00048539"/>
    </source>
</evidence>
<dbReference type="InterPro" id="IPR012795">
    <property type="entry name" value="tRNA_Ile_lys_synt_N"/>
</dbReference>
<comment type="domain">
    <text evidence="6">The N-terminal region contains the highly conserved SGGXDS motif, predicted to be a P-loop motif involved in ATP binding.</text>
</comment>
<organism evidence="8 9">
    <name type="scientific">Kiloniella laminariae</name>
    <dbReference type="NCBI Taxonomy" id="454162"/>
    <lineage>
        <taxon>Bacteria</taxon>
        <taxon>Pseudomonadati</taxon>
        <taxon>Pseudomonadota</taxon>
        <taxon>Alphaproteobacteria</taxon>
        <taxon>Rhodospirillales</taxon>
        <taxon>Kiloniellaceae</taxon>
        <taxon>Kiloniella</taxon>
    </lineage>
</organism>
<name>A0ABT4LI89_9PROT</name>
<evidence type="ECO:0000259" key="7">
    <source>
        <dbReference type="Pfam" id="PF01171"/>
    </source>
</evidence>
<comment type="subcellular location">
    <subcellularLocation>
        <location evidence="6">Cytoplasm</location>
    </subcellularLocation>
</comment>
<dbReference type="CDD" id="cd01992">
    <property type="entry name" value="TilS_N"/>
    <property type="match status" value="1"/>
</dbReference>
<keyword evidence="4 6" id="KW-0067">ATP-binding</keyword>
<keyword evidence="3 6" id="KW-0547">Nucleotide-binding</keyword>
<protein>
    <recommendedName>
        <fullName evidence="6">tRNA(Ile)-lysidine synthase</fullName>
        <ecNumber evidence="6">6.3.4.19</ecNumber>
    </recommendedName>
    <alternativeName>
        <fullName evidence="6">tRNA(Ile)-2-lysyl-cytidine synthase</fullName>
    </alternativeName>
    <alternativeName>
        <fullName evidence="6">tRNA(Ile)-lysidine synthetase</fullName>
    </alternativeName>
</protein>
<evidence type="ECO:0000313" key="8">
    <source>
        <dbReference type="EMBL" id="MCZ4280806.1"/>
    </source>
</evidence>
<dbReference type="PANTHER" id="PTHR43033">
    <property type="entry name" value="TRNA(ILE)-LYSIDINE SYNTHASE-RELATED"/>
    <property type="match status" value="1"/>
</dbReference>
<evidence type="ECO:0000256" key="2">
    <source>
        <dbReference type="ARBA" id="ARBA00022694"/>
    </source>
</evidence>
<dbReference type="RefSeq" id="WP_269422986.1">
    <property type="nucleotide sequence ID" value="NZ_JAPWGY010000002.1"/>
</dbReference>
<dbReference type="Gene3D" id="3.40.50.620">
    <property type="entry name" value="HUPs"/>
    <property type="match status" value="1"/>
</dbReference>
<dbReference type="InterPro" id="IPR014729">
    <property type="entry name" value="Rossmann-like_a/b/a_fold"/>
</dbReference>
<feature type="domain" description="tRNA(Ile)-lysidine/2-thiocytidine synthase N-terminal" evidence="7">
    <location>
        <begin position="33"/>
        <end position="211"/>
    </location>
</feature>
<comment type="caution">
    <text evidence="8">The sequence shown here is derived from an EMBL/GenBank/DDBJ whole genome shotgun (WGS) entry which is preliminary data.</text>
</comment>
<keyword evidence="1 6" id="KW-0436">Ligase</keyword>
<dbReference type="EC" id="6.3.4.19" evidence="6"/>
<gene>
    <name evidence="6 8" type="primary">tilS</name>
    <name evidence="8" type="ORF">O4H49_08460</name>
</gene>
<dbReference type="InterPro" id="IPR012094">
    <property type="entry name" value="tRNA_Ile_lys_synt"/>
</dbReference>
<evidence type="ECO:0000256" key="1">
    <source>
        <dbReference type="ARBA" id="ARBA00022598"/>
    </source>
</evidence>
<keyword evidence="6" id="KW-0963">Cytoplasm</keyword>
<dbReference type="NCBIfam" id="TIGR02432">
    <property type="entry name" value="lysidine_TilS_N"/>
    <property type="match status" value="1"/>
</dbReference>
<keyword evidence="9" id="KW-1185">Reference proteome</keyword>
<evidence type="ECO:0000313" key="9">
    <source>
        <dbReference type="Proteomes" id="UP001069802"/>
    </source>
</evidence>
<proteinExistence type="inferred from homology"/>
<reference evidence="8" key="1">
    <citation type="submission" date="2022-12" db="EMBL/GenBank/DDBJ databases">
        <title>Bacterial isolates from different developmental stages of Nematostella vectensis.</title>
        <authorList>
            <person name="Fraune S."/>
        </authorList>
    </citation>
    <scope>NUCLEOTIDE SEQUENCE</scope>
    <source>
        <strain evidence="8">G21630-S1</strain>
    </source>
</reference>
<dbReference type="Pfam" id="PF01171">
    <property type="entry name" value="ATP_bind_3"/>
    <property type="match status" value="1"/>
</dbReference>
<dbReference type="HAMAP" id="MF_01161">
    <property type="entry name" value="tRNA_Ile_lys_synt"/>
    <property type="match status" value="1"/>
</dbReference>
<dbReference type="PANTHER" id="PTHR43033:SF1">
    <property type="entry name" value="TRNA(ILE)-LYSIDINE SYNTHASE-RELATED"/>
    <property type="match status" value="1"/>
</dbReference>
<comment type="function">
    <text evidence="6">Ligates lysine onto the cytidine present at position 34 of the AUA codon-specific tRNA(Ile) that contains the anticodon CAU, in an ATP-dependent manner. Cytidine is converted to lysidine, thus changing the amino acid specificity of the tRNA from methionine to isoleucine.</text>
</comment>
<sequence>MRDAFDLTSAVSDSEFAALMTRIPLMAMGNRLGIAVSGGSDSMALTLLLSRWAKVRDKAVFTVTVDHQLRSESSAEAAWVQARLSDEGISHDILPWTNKVAGRGSLQVQARKARYEMLSRWCHEKEIRFLALAHHQDDQLETLLLRLQKHSGPDGLAGMSLLRREADVMLIRPLLSASKARLVATLKDRGWGWIEEASNYKDDYARNRLRRAMPFLEQQGIRPETLTRIVRSLGRIRRNLQSRTDHFIDQHVVLHPEGYLSVDLSDSAVIDEELFCRALVRGLLTVGGGSYSPRTAQIQKLVQDLLGRQKDRASLGGCYLSVTNDRLFVVRENRNIEDCTLEEGEFLWDNRFHVFVDANPSVKGMLLKALGRRGWQQLSEIFPEAKKSAIPLAGRYSLPAVFSGDKVIFVPHLDYSHADCRGQQSIKMRFEPKNILFSPPFTVA</sequence>
<comment type="similarity">
    <text evidence="6">Belongs to the tRNA(Ile)-lysidine synthase family.</text>
</comment>
<comment type="catalytic activity">
    <reaction evidence="5 6">
        <text>cytidine(34) in tRNA(Ile2) + L-lysine + ATP = lysidine(34) in tRNA(Ile2) + AMP + diphosphate + H(+)</text>
        <dbReference type="Rhea" id="RHEA:43744"/>
        <dbReference type="Rhea" id="RHEA-COMP:10625"/>
        <dbReference type="Rhea" id="RHEA-COMP:10670"/>
        <dbReference type="ChEBI" id="CHEBI:15378"/>
        <dbReference type="ChEBI" id="CHEBI:30616"/>
        <dbReference type="ChEBI" id="CHEBI:32551"/>
        <dbReference type="ChEBI" id="CHEBI:33019"/>
        <dbReference type="ChEBI" id="CHEBI:82748"/>
        <dbReference type="ChEBI" id="CHEBI:83665"/>
        <dbReference type="ChEBI" id="CHEBI:456215"/>
        <dbReference type="EC" id="6.3.4.19"/>
    </reaction>
</comment>
<dbReference type="Proteomes" id="UP001069802">
    <property type="component" value="Unassembled WGS sequence"/>
</dbReference>
<evidence type="ECO:0000256" key="4">
    <source>
        <dbReference type="ARBA" id="ARBA00022840"/>
    </source>
</evidence>
<dbReference type="EMBL" id="JAPWGY010000002">
    <property type="protein sequence ID" value="MCZ4280806.1"/>
    <property type="molecule type" value="Genomic_DNA"/>
</dbReference>
<accession>A0ABT4LI89</accession>
<dbReference type="GO" id="GO:0032267">
    <property type="term" value="F:tRNA(Ile)-lysidine synthase activity"/>
    <property type="evidence" value="ECO:0007669"/>
    <property type="project" value="UniProtKB-EC"/>
</dbReference>
<dbReference type="SUPFAM" id="SSF52402">
    <property type="entry name" value="Adenine nucleotide alpha hydrolases-like"/>
    <property type="match status" value="1"/>
</dbReference>
<dbReference type="InterPro" id="IPR011063">
    <property type="entry name" value="TilS/TtcA_N"/>
</dbReference>
<evidence type="ECO:0000256" key="6">
    <source>
        <dbReference type="HAMAP-Rule" id="MF_01161"/>
    </source>
</evidence>
<keyword evidence="2 6" id="KW-0819">tRNA processing</keyword>
<feature type="binding site" evidence="6">
    <location>
        <begin position="37"/>
        <end position="42"/>
    </location>
    <ligand>
        <name>ATP</name>
        <dbReference type="ChEBI" id="CHEBI:30616"/>
    </ligand>
</feature>